<feature type="domain" description="Glycosyl hydrolase family 30 TIM-barrel" evidence="5">
    <location>
        <begin position="87"/>
        <end position="418"/>
    </location>
</feature>
<keyword evidence="4" id="KW-0326">Glycosidase</keyword>
<organism evidence="7 8">
    <name type="scientific">Robertkochia marina</name>
    <dbReference type="NCBI Taxonomy" id="1227945"/>
    <lineage>
        <taxon>Bacteria</taxon>
        <taxon>Pseudomonadati</taxon>
        <taxon>Bacteroidota</taxon>
        <taxon>Flavobacteriia</taxon>
        <taxon>Flavobacteriales</taxon>
        <taxon>Flavobacteriaceae</taxon>
        <taxon>Robertkochia</taxon>
    </lineage>
</organism>
<dbReference type="InterPro" id="IPR033452">
    <property type="entry name" value="GH30_C"/>
</dbReference>
<dbReference type="GO" id="GO:0004348">
    <property type="term" value="F:glucosylceramidase activity"/>
    <property type="evidence" value="ECO:0007669"/>
    <property type="project" value="InterPro"/>
</dbReference>
<comment type="caution">
    <text evidence="7">The sequence shown here is derived from an EMBL/GenBank/DDBJ whole genome shotgun (WGS) entry which is preliminary data.</text>
</comment>
<evidence type="ECO:0000256" key="3">
    <source>
        <dbReference type="ARBA" id="ARBA00022801"/>
    </source>
</evidence>
<dbReference type="Pfam" id="PF02055">
    <property type="entry name" value="Glyco_hydro_30"/>
    <property type="match status" value="1"/>
</dbReference>
<dbReference type="Gene3D" id="3.20.20.80">
    <property type="entry name" value="Glycosidases"/>
    <property type="match status" value="1"/>
</dbReference>
<dbReference type="PRINTS" id="PR00843">
    <property type="entry name" value="GLHYDRLASE30"/>
</dbReference>
<keyword evidence="3 4" id="KW-0378">Hydrolase</keyword>
<protein>
    <submittedName>
        <fullName evidence="7">Glucosylceramidase</fullName>
    </submittedName>
</protein>
<comment type="similarity">
    <text evidence="1 4">Belongs to the glycosyl hydrolase 30 family.</text>
</comment>
<sequence length="483" mass="53647">MSNSFNYLFILSSFCLFIISGCQEEGLISKDDPPQQIPEQTGEVSYWITLPDESEKLKAYPNQLSFSSTPNTHPNISLDPQSTFQQVDGFGFTLTGGSAQLINELDPTVKADLLKELFGRGREEIGISYLRISIGASDLDASVFSYCDLPPGEKDPELQNFSIANDQTHLIPVLLEILAINPEIMIMGSPWSAPVWMKDNQHSIGGSLLPEYYASYAKYFVEYIKAMKAEGIPIDAITPQNEPLHPGNNPSMYMTALQQSDFIKNHLGPAFEEAGLTTKIIIYDHNCDRPDYPISILNDADTRKYVNGSAFHLYGGDISALSKVHQAHPDKALYFTEQWTSGNGHFGEDLSWHTKNVIIGSLRNWSRVVLEWNMASDPEFKPHTEGGCTLCKGALTIHSPFTINRNVSYYIIAHASKMIPPGSVRIASTLAGEIHNVAFVTPENKTILIAVNTSDKDQMFNVKYQGKWFTASLSKNAVATFAW</sequence>
<reference evidence="7 8" key="1">
    <citation type="submission" date="2019-04" db="EMBL/GenBank/DDBJ databases">
        <title>Draft genome sequence of Robertkochia marina CC-AMO-30D.</title>
        <authorList>
            <person name="Hameed A."/>
            <person name="Lin S.-Y."/>
            <person name="Shahina M."/>
            <person name="Lai W.-A."/>
            <person name="Young C.-C."/>
        </authorList>
    </citation>
    <scope>NUCLEOTIDE SEQUENCE [LARGE SCALE GENOMIC DNA]</scope>
    <source>
        <strain evidence="7 8">CC-AMO-30D</strain>
    </source>
</reference>
<dbReference type="OrthoDB" id="9806701at2"/>
<dbReference type="SUPFAM" id="SSF51445">
    <property type="entry name" value="(Trans)glycosidases"/>
    <property type="match status" value="1"/>
</dbReference>
<proteinExistence type="inferred from homology"/>
<dbReference type="InterPro" id="IPR001139">
    <property type="entry name" value="Glyco_hydro_30"/>
</dbReference>
<accession>A0A4S3M3A1</accession>
<evidence type="ECO:0000313" key="8">
    <source>
        <dbReference type="Proteomes" id="UP000305939"/>
    </source>
</evidence>
<evidence type="ECO:0000313" key="7">
    <source>
        <dbReference type="EMBL" id="THD69543.1"/>
    </source>
</evidence>
<evidence type="ECO:0000256" key="1">
    <source>
        <dbReference type="ARBA" id="ARBA00005382"/>
    </source>
</evidence>
<keyword evidence="2" id="KW-0732">Signal</keyword>
<evidence type="ECO:0000256" key="4">
    <source>
        <dbReference type="RuleBase" id="RU361188"/>
    </source>
</evidence>
<dbReference type="PANTHER" id="PTHR11069">
    <property type="entry name" value="GLUCOSYLCERAMIDASE"/>
    <property type="match status" value="1"/>
</dbReference>
<dbReference type="Proteomes" id="UP000305939">
    <property type="component" value="Unassembled WGS sequence"/>
</dbReference>
<dbReference type="InterPro" id="IPR013780">
    <property type="entry name" value="Glyco_hydro_b"/>
</dbReference>
<dbReference type="GO" id="GO:0006680">
    <property type="term" value="P:glucosylceramide catabolic process"/>
    <property type="evidence" value="ECO:0007669"/>
    <property type="project" value="TreeGrafter"/>
</dbReference>
<dbReference type="AlphaFoldDB" id="A0A4S3M3A1"/>
<keyword evidence="8" id="KW-1185">Reference proteome</keyword>
<feature type="domain" description="Glycosyl hydrolase family 30 beta sandwich" evidence="6">
    <location>
        <begin position="422"/>
        <end position="481"/>
    </location>
</feature>
<dbReference type="InterPro" id="IPR033453">
    <property type="entry name" value="Glyco_hydro_30_TIM-barrel"/>
</dbReference>
<gene>
    <name evidence="7" type="ORF">E7Z59_04230</name>
</gene>
<name>A0A4S3M3A1_9FLAO</name>
<dbReference type="PANTHER" id="PTHR11069:SF23">
    <property type="entry name" value="LYSOSOMAL ACID GLUCOSYLCERAMIDASE"/>
    <property type="match status" value="1"/>
</dbReference>
<dbReference type="Pfam" id="PF17189">
    <property type="entry name" value="Glyco_hydro_30C"/>
    <property type="match status" value="1"/>
</dbReference>
<dbReference type="InterPro" id="IPR017853">
    <property type="entry name" value="GH"/>
</dbReference>
<evidence type="ECO:0000256" key="2">
    <source>
        <dbReference type="ARBA" id="ARBA00022729"/>
    </source>
</evidence>
<dbReference type="Gene3D" id="2.60.40.1180">
    <property type="entry name" value="Golgi alpha-mannosidase II"/>
    <property type="match status" value="1"/>
</dbReference>
<evidence type="ECO:0000259" key="5">
    <source>
        <dbReference type="Pfam" id="PF02055"/>
    </source>
</evidence>
<dbReference type="EMBL" id="SSMC01000001">
    <property type="protein sequence ID" value="THD69543.1"/>
    <property type="molecule type" value="Genomic_DNA"/>
</dbReference>
<dbReference type="RefSeq" id="WP_136335033.1">
    <property type="nucleotide sequence ID" value="NZ_QXMP01000001.1"/>
</dbReference>
<dbReference type="GO" id="GO:0016020">
    <property type="term" value="C:membrane"/>
    <property type="evidence" value="ECO:0007669"/>
    <property type="project" value="GOC"/>
</dbReference>
<evidence type="ECO:0000259" key="6">
    <source>
        <dbReference type="Pfam" id="PF17189"/>
    </source>
</evidence>